<comment type="caution">
    <text evidence="1">The sequence shown here is derived from an EMBL/GenBank/DDBJ whole genome shotgun (WGS) entry which is preliminary data.</text>
</comment>
<organism evidence="1 2">
    <name type="scientific">Hirundo rustica rustica</name>
    <dbReference type="NCBI Taxonomy" id="333673"/>
    <lineage>
        <taxon>Eukaryota</taxon>
        <taxon>Metazoa</taxon>
        <taxon>Chordata</taxon>
        <taxon>Craniata</taxon>
        <taxon>Vertebrata</taxon>
        <taxon>Euteleostomi</taxon>
        <taxon>Archelosauria</taxon>
        <taxon>Archosauria</taxon>
        <taxon>Dinosauria</taxon>
        <taxon>Saurischia</taxon>
        <taxon>Theropoda</taxon>
        <taxon>Coelurosauria</taxon>
        <taxon>Aves</taxon>
        <taxon>Neognathae</taxon>
        <taxon>Neoaves</taxon>
        <taxon>Telluraves</taxon>
        <taxon>Australaves</taxon>
        <taxon>Passeriformes</taxon>
        <taxon>Sylvioidea</taxon>
        <taxon>Hirundinidae</taxon>
        <taxon>Hirundo</taxon>
    </lineage>
</organism>
<dbReference type="Proteomes" id="UP000269221">
    <property type="component" value="Unassembled WGS sequence"/>
</dbReference>
<dbReference type="EMBL" id="QRBI01000105">
    <property type="protein sequence ID" value="RMC13673.1"/>
    <property type="molecule type" value="Genomic_DNA"/>
</dbReference>
<reference evidence="1 2" key="1">
    <citation type="submission" date="2018-07" db="EMBL/GenBank/DDBJ databases">
        <title>A high quality draft genome assembly of the barn swallow (H. rustica rustica).</title>
        <authorList>
            <person name="Formenti G."/>
            <person name="Chiara M."/>
            <person name="Poveda L."/>
            <person name="Francoijs K.-J."/>
            <person name="Bonisoli-Alquati A."/>
            <person name="Canova L."/>
            <person name="Gianfranceschi L."/>
            <person name="Horner D.S."/>
            <person name="Saino N."/>
        </authorList>
    </citation>
    <scope>NUCLEOTIDE SEQUENCE [LARGE SCALE GENOMIC DNA]</scope>
    <source>
        <strain evidence="1">Chelidonia</strain>
        <tissue evidence="1">Blood</tissue>
    </source>
</reference>
<accession>A0A3M0KKQ7</accession>
<dbReference type="STRING" id="333673.A0A3M0KKQ7"/>
<keyword evidence="2" id="KW-1185">Reference proteome</keyword>
<protein>
    <submittedName>
        <fullName evidence="1">Uncharacterized protein</fullName>
    </submittedName>
</protein>
<name>A0A3M0KKQ7_HIRRU</name>
<sequence length="165" mass="18595">MHLLSPALLLSQGISCLQERHQGAGACLEKGNGALEGSEAESDEGWLRELGMFTVEKRRLRGDLITLYNSLEGGCSHVQVSLFSQVSNDWMRGNDLKLERYRLDIRKDISIEKVVKHWNRLLRKLLESQGSEVNNEAEATDFEGDPASISAMEHCHVVTRLHFFS</sequence>
<dbReference type="OrthoDB" id="276744at2759"/>
<dbReference type="AlphaFoldDB" id="A0A3M0KKQ7"/>
<proteinExistence type="predicted"/>
<evidence type="ECO:0000313" key="1">
    <source>
        <dbReference type="EMBL" id="RMC13673.1"/>
    </source>
</evidence>
<evidence type="ECO:0000313" key="2">
    <source>
        <dbReference type="Proteomes" id="UP000269221"/>
    </source>
</evidence>
<gene>
    <name evidence="1" type="ORF">DUI87_08750</name>
</gene>